<proteinExistence type="predicted"/>
<evidence type="ECO:0000256" key="1">
    <source>
        <dbReference type="SAM" id="MobiDB-lite"/>
    </source>
</evidence>
<dbReference type="RefSeq" id="XP_033589361.1">
    <property type="nucleotide sequence ID" value="XM_033733858.1"/>
</dbReference>
<dbReference type="GeneID" id="54474860"/>
<dbReference type="OrthoDB" id="3359339at2759"/>
<keyword evidence="3" id="KW-1185">Reference proteome</keyword>
<accession>A0A6A6PSY2</accession>
<name>A0A6A6PSY2_9PEZI</name>
<protein>
    <submittedName>
        <fullName evidence="2">Uncharacterized protein</fullName>
    </submittedName>
</protein>
<feature type="region of interest" description="Disordered" evidence="1">
    <location>
        <begin position="1"/>
        <end position="148"/>
    </location>
</feature>
<organism evidence="2 3">
    <name type="scientific">Neohortaea acidophila</name>
    <dbReference type="NCBI Taxonomy" id="245834"/>
    <lineage>
        <taxon>Eukaryota</taxon>
        <taxon>Fungi</taxon>
        <taxon>Dikarya</taxon>
        <taxon>Ascomycota</taxon>
        <taxon>Pezizomycotina</taxon>
        <taxon>Dothideomycetes</taxon>
        <taxon>Dothideomycetidae</taxon>
        <taxon>Mycosphaerellales</taxon>
        <taxon>Teratosphaeriaceae</taxon>
        <taxon>Neohortaea</taxon>
    </lineage>
</organism>
<feature type="compositionally biased region" description="Basic and acidic residues" evidence="1">
    <location>
        <begin position="114"/>
        <end position="130"/>
    </location>
</feature>
<dbReference type="Proteomes" id="UP000799767">
    <property type="component" value="Unassembled WGS sequence"/>
</dbReference>
<reference evidence="2" key="1">
    <citation type="journal article" date="2020" name="Stud. Mycol.">
        <title>101 Dothideomycetes genomes: a test case for predicting lifestyles and emergence of pathogens.</title>
        <authorList>
            <person name="Haridas S."/>
            <person name="Albert R."/>
            <person name="Binder M."/>
            <person name="Bloem J."/>
            <person name="Labutti K."/>
            <person name="Salamov A."/>
            <person name="Andreopoulos B."/>
            <person name="Baker S."/>
            <person name="Barry K."/>
            <person name="Bills G."/>
            <person name="Bluhm B."/>
            <person name="Cannon C."/>
            <person name="Castanera R."/>
            <person name="Culley D."/>
            <person name="Daum C."/>
            <person name="Ezra D."/>
            <person name="Gonzalez J."/>
            <person name="Henrissat B."/>
            <person name="Kuo A."/>
            <person name="Liang C."/>
            <person name="Lipzen A."/>
            <person name="Lutzoni F."/>
            <person name="Magnuson J."/>
            <person name="Mondo S."/>
            <person name="Nolan M."/>
            <person name="Ohm R."/>
            <person name="Pangilinan J."/>
            <person name="Park H.-J."/>
            <person name="Ramirez L."/>
            <person name="Alfaro M."/>
            <person name="Sun H."/>
            <person name="Tritt A."/>
            <person name="Yoshinaga Y."/>
            <person name="Zwiers L.-H."/>
            <person name="Turgeon B."/>
            <person name="Goodwin S."/>
            <person name="Spatafora J."/>
            <person name="Crous P."/>
            <person name="Grigoriev I."/>
        </authorList>
    </citation>
    <scope>NUCLEOTIDE SEQUENCE</scope>
    <source>
        <strain evidence="2">CBS 113389</strain>
    </source>
</reference>
<dbReference type="AlphaFoldDB" id="A0A6A6PSY2"/>
<gene>
    <name evidence="2" type="ORF">BDY17DRAFT_299173</name>
</gene>
<evidence type="ECO:0000313" key="3">
    <source>
        <dbReference type="Proteomes" id="UP000799767"/>
    </source>
</evidence>
<sequence length="148" mass="14904">MSENFKNQDLNEIAQQAERDLNSNAAKTGHSAESGKGNTTGQGGQGSGVSGPAGGQSSGASDSTLESGVDDSVEQKFPGSEVVYGSAASGQGDNRDIPESEGGGVNPATGQTYKARDFDGPGGPEDKAAIEAEVNPGSDDVQGNTRER</sequence>
<evidence type="ECO:0000313" key="2">
    <source>
        <dbReference type="EMBL" id="KAF2482791.1"/>
    </source>
</evidence>
<feature type="compositionally biased region" description="Gly residues" evidence="1">
    <location>
        <begin position="38"/>
        <end position="57"/>
    </location>
</feature>
<dbReference type="EMBL" id="MU001636">
    <property type="protein sequence ID" value="KAF2482791.1"/>
    <property type="molecule type" value="Genomic_DNA"/>
</dbReference>
<feature type="compositionally biased region" description="Polar residues" evidence="1">
    <location>
        <begin position="1"/>
        <end position="14"/>
    </location>
</feature>